<dbReference type="RefSeq" id="WP_344466736.1">
    <property type="nucleotide sequence ID" value="NZ_BAAANT010000022.1"/>
</dbReference>
<sequence length="82" mass="8661">MGLMDDLKGKAEELKEKASELAGKHNEKIDEVVDKAGAAVDKATKHKYSDKIEHGTSKTKDAVDHFAAKPKGEGDGQGPAAS</sequence>
<accession>A0ABP5LIA6</accession>
<reference evidence="4" key="1">
    <citation type="journal article" date="2019" name="Int. J. Syst. Evol. Microbiol.">
        <title>The Global Catalogue of Microorganisms (GCM) 10K type strain sequencing project: providing services to taxonomists for standard genome sequencing and annotation.</title>
        <authorList>
            <consortium name="The Broad Institute Genomics Platform"/>
            <consortium name="The Broad Institute Genome Sequencing Center for Infectious Disease"/>
            <person name="Wu L."/>
            <person name="Ma J."/>
        </authorList>
    </citation>
    <scope>NUCLEOTIDE SEQUENCE [LARGE SCALE GENOMIC DNA]</scope>
    <source>
        <strain evidence="4">JCM 14560</strain>
    </source>
</reference>
<evidence type="ECO:0000256" key="2">
    <source>
        <dbReference type="SAM" id="MobiDB-lite"/>
    </source>
</evidence>
<keyword evidence="4" id="KW-1185">Reference proteome</keyword>
<evidence type="ECO:0000256" key="1">
    <source>
        <dbReference type="SAM" id="Coils"/>
    </source>
</evidence>
<feature type="compositionally biased region" description="Basic and acidic residues" evidence="2">
    <location>
        <begin position="47"/>
        <end position="74"/>
    </location>
</feature>
<evidence type="ECO:0000313" key="4">
    <source>
        <dbReference type="Proteomes" id="UP001422759"/>
    </source>
</evidence>
<protein>
    <recommendedName>
        <fullName evidence="5">Antitoxin</fullName>
    </recommendedName>
</protein>
<dbReference type="InterPro" id="IPR028037">
    <property type="entry name" value="Antitoxin_Rv0909/MT0933"/>
</dbReference>
<dbReference type="Proteomes" id="UP001422759">
    <property type="component" value="Unassembled WGS sequence"/>
</dbReference>
<name>A0ABP5LIA6_9ACTN</name>
<evidence type="ECO:0000313" key="3">
    <source>
        <dbReference type="EMBL" id="GAA2147806.1"/>
    </source>
</evidence>
<feature type="coiled-coil region" evidence="1">
    <location>
        <begin position="4"/>
        <end position="31"/>
    </location>
</feature>
<gene>
    <name evidence="3" type="ORF">GCM10009760_39090</name>
</gene>
<keyword evidence="1" id="KW-0175">Coiled coil</keyword>
<dbReference type="EMBL" id="BAAANT010000022">
    <property type="protein sequence ID" value="GAA2147806.1"/>
    <property type="molecule type" value="Genomic_DNA"/>
</dbReference>
<comment type="caution">
    <text evidence="3">The sequence shown here is derived from an EMBL/GenBank/DDBJ whole genome shotgun (WGS) entry which is preliminary data.</text>
</comment>
<feature type="region of interest" description="Disordered" evidence="2">
    <location>
        <begin position="42"/>
        <end position="82"/>
    </location>
</feature>
<proteinExistence type="predicted"/>
<dbReference type="Pfam" id="PF14013">
    <property type="entry name" value="MT0933_antitox"/>
    <property type="match status" value="1"/>
</dbReference>
<evidence type="ECO:0008006" key="5">
    <source>
        <dbReference type="Google" id="ProtNLM"/>
    </source>
</evidence>
<organism evidence="3 4">
    <name type="scientific">Kitasatospora kazusensis</name>
    <dbReference type="NCBI Taxonomy" id="407974"/>
    <lineage>
        <taxon>Bacteria</taxon>
        <taxon>Bacillati</taxon>
        <taxon>Actinomycetota</taxon>
        <taxon>Actinomycetes</taxon>
        <taxon>Kitasatosporales</taxon>
        <taxon>Streptomycetaceae</taxon>
        <taxon>Kitasatospora</taxon>
    </lineage>
</organism>